<reference evidence="4" key="1">
    <citation type="journal article" date="2019" name="Int. J. Syst. Evol. Microbiol.">
        <title>The Global Catalogue of Microorganisms (GCM) 10K type strain sequencing project: providing services to taxonomists for standard genome sequencing and annotation.</title>
        <authorList>
            <consortium name="The Broad Institute Genomics Platform"/>
            <consortium name="The Broad Institute Genome Sequencing Center for Infectious Disease"/>
            <person name="Wu L."/>
            <person name="Ma J."/>
        </authorList>
    </citation>
    <scope>NUCLEOTIDE SEQUENCE [LARGE SCALE GENOMIC DNA]</scope>
    <source>
        <strain evidence="4">JCM 13581</strain>
    </source>
</reference>
<evidence type="ECO:0000256" key="2">
    <source>
        <dbReference type="SAM" id="SignalP"/>
    </source>
</evidence>
<dbReference type="PANTHER" id="PTHR42928">
    <property type="entry name" value="TRICARBOXYLATE-BINDING PROTEIN"/>
    <property type="match status" value="1"/>
</dbReference>
<keyword evidence="4" id="KW-1185">Reference proteome</keyword>
<feature type="signal peptide" evidence="2">
    <location>
        <begin position="1"/>
        <end position="23"/>
    </location>
</feature>
<dbReference type="Gene3D" id="3.40.190.10">
    <property type="entry name" value="Periplasmic binding protein-like II"/>
    <property type="match status" value="1"/>
</dbReference>
<dbReference type="PANTHER" id="PTHR42928:SF5">
    <property type="entry name" value="BLR1237 PROTEIN"/>
    <property type="match status" value="1"/>
</dbReference>
<dbReference type="EMBL" id="BAAAMJ010000016">
    <property type="protein sequence ID" value="GAA1909928.1"/>
    <property type="molecule type" value="Genomic_DNA"/>
</dbReference>
<dbReference type="Proteomes" id="UP001501303">
    <property type="component" value="Unassembled WGS sequence"/>
</dbReference>
<proteinExistence type="inferred from homology"/>
<evidence type="ECO:0000256" key="1">
    <source>
        <dbReference type="ARBA" id="ARBA00006987"/>
    </source>
</evidence>
<dbReference type="RefSeq" id="WP_344260532.1">
    <property type="nucleotide sequence ID" value="NZ_BAAAMJ010000016.1"/>
</dbReference>
<name>A0ABP5AF81_9ACTN</name>
<gene>
    <name evidence="3" type="ORF">GCM10009716_19750</name>
</gene>
<dbReference type="PROSITE" id="PS51257">
    <property type="entry name" value="PROKAR_LIPOPROTEIN"/>
    <property type="match status" value="1"/>
</dbReference>
<evidence type="ECO:0000313" key="3">
    <source>
        <dbReference type="EMBL" id="GAA1909928.1"/>
    </source>
</evidence>
<comment type="similarity">
    <text evidence="1">Belongs to the UPF0065 (bug) family.</text>
</comment>
<keyword evidence="2" id="KW-0732">Signal</keyword>
<comment type="caution">
    <text evidence="3">The sequence shown here is derived from an EMBL/GenBank/DDBJ whole genome shotgun (WGS) entry which is preliminary data.</text>
</comment>
<accession>A0ABP5AF81</accession>
<protein>
    <submittedName>
        <fullName evidence="3">Tripartite tricarboxylate transporter substrate binding protein</fullName>
    </submittedName>
</protein>
<organism evidence="3 4">
    <name type="scientific">Streptomyces sodiiphilus</name>
    <dbReference type="NCBI Taxonomy" id="226217"/>
    <lineage>
        <taxon>Bacteria</taxon>
        <taxon>Bacillati</taxon>
        <taxon>Actinomycetota</taxon>
        <taxon>Actinomycetes</taxon>
        <taxon>Kitasatosporales</taxon>
        <taxon>Streptomycetaceae</taxon>
        <taxon>Streptomyces</taxon>
    </lineage>
</organism>
<evidence type="ECO:0000313" key="4">
    <source>
        <dbReference type="Proteomes" id="UP001501303"/>
    </source>
</evidence>
<dbReference type="Pfam" id="PF03401">
    <property type="entry name" value="TctC"/>
    <property type="match status" value="1"/>
</dbReference>
<dbReference type="InterPro" id="IPR042100">
    <property type="entry name" value="Bug_dom1"/>
</dbReference>
<dbReference type="InterPro" id="IPR005064">
    <property type="entry name" value="BUG"/>
</dbReference>
<sequence>MNRRISAVGALVAAGLLAAGCSAESGSGSSNGSDAGSGTFPSGTVHIVVGSGPGSTMDMLARGLAPRLQALWGESVVVDNVPGANQSAAYHEAAGADPDGHTLFLGVHGTMGIHDQLGTIDPGWQEFEWFGTILEEPWTLYTAADGDIKDLDDLLAQDLIRYGDSGYESPINPVALTFFEAFDKDFVFTPGYDPGAAQQSVLTGEQHIVGRDAAQMLRSGTDEDFRALLVFSEEPSPFQPDAKTLKDLRDDYGVDIPEQEIFQLGFPIGTTPGTPEEIVDALADAIITLLEEDEEFQQWLRDNHMADSVLAERIGREVTREHVDAVTEQYAEFGVKDIQKRLESGSAN</sequence>
<feature type="chain" id="PRO_5045352264" evidence="2">
    <location>
        <begin position="24"/>
        <end position="348"/>
    </location>
</feature>
<dbReference type="Gene3D" id="3.40.190.150">
    <property type="entry name" value="Bordetella uptake gene, domain 1"/>
    <property type="match status" value="1"/>
</dbReference>